<comment type="caution">
    <text evidence="1">The sequence shown here is derived from an EMBL/GenBank/DDBJ whole genome shotgun (WGS) entry which is preliminary data.</text>
</comment>
<reference evidence="1" key="2">
    <citation type="submission" date="2021-04" db="EMBL/GenBank/DDBJ databases">
        <authorList>
            <person name="Gilroy R."/>
        </authorList>
    </citation>
    <scope>NUCLEOTIDE SEQUENCE</scope>
    <source>
        <strain evidence="1">CHK196-3914</strain>
    </source>
</reference>
<dbReference type="GO" id="GO:0045892">
    <property type="term" value="P:negative regulation of DNA-templated transcription"/>
    <property type="evidence" value="ECO:0007669"/>
    <property type="project" value="UniProtKB-ARBA"/>
</dbReference>
<dbReference type="PANTHER" id="PTHR33677:SF3">
    <property type="entry name" value="COPPER-SENSING TRANSCRIPTIONAL REPRESSOR RICR"/>
    <property type="match status" value="1"/>
</dbReference>
<reference evidence="1" key="1">
    <citation type="journal article" date="2021" name="PeerJ">
        <title>Extensive microbial diversity within the chicken gut microbiome revealed by metagenomics and culture.</title>
        <authorList>
            <person name="Gilroy R."/>
            <person name="Ravi A."/>
            <person name="Getino M."/>
            <person name="Pursley I."/>
            <person name="Horton D.L."/>
            <person name="Alikhan N.F."/>
            <person name="Baker D."/>
            <person name="Gharbi K."/>
            <person name="Hall N."/>
            <person name="Watson M."/>
            <person name="Adriaenssens E.M."/>
            <person name="Foster-Nyarko E."/>
            <person name="Jarju S."/>
            <person name="Secka A."/>
            <person name="Antonio M."/>
            <person name="Oren A."/>
            <person name="Chaudhuri R.R."/>
            <person name="La Ragione R."/>
            <person name="Hildebrand F."/>
            <person name="Pallen M.J."/>
        </authorList>
    </citation>
    <scope>NUCLEOTIDE SEQUENCE</scope>
    <source>
        <strain evidence="1">CHK196-3914</strain>
    </source>
</reference>
<gene>
    <name evidence="1" type="ORF">H9723_04105</name>
</gene>
<dbReference type="Proteomes" id="UP000824116">
    <property type="component" value="Unassembled WGS sequence"/>
</dbReference>
<name>A0A9D2G909_9FIRM</name>
<dbReference type="Gene3D" id="1.20.58.1000">
    <property type="entry name" value="Metal-sensitive repressor, helix protomer"/>
    <property type="match status" value="1"/>
</dbReference>
<dbReference type="GO" id="GO:0046872">
    <property type="term" value="F:metal ion binding"/>
    <property type="evidence" value="ECO:0007669"/>
    <property type="project" value="InterPro"/>
</dbReference>
<dbReference type="GO" id="GO:0003677">
    <property type="term" value="F:DNA binding"/>
    <property type="evidence" value="ECO:0007669"/>
    <property type="project" value="InterPro"/>
</dbReference>
<dbReference type="InterPro" id="IPR038390">
    <property type="entry name" value="Metal_Tscrpt_repr_sf"/>
</dbReference>
<dbReference type="CDD" id="cd10156">
    <property type="entry name" value="FpFrmR-Cterm-like_DUF156"/>
    <property type="match status" value="1"/>
</dbReference>
<dbReference type="InterPro" id="IPR003735">
    <property type="entry name" value="Metal_Tscrpt_repr"/>
</dbReference>
<protein>
    <submittedName>
        <fullName evidence="1">Metal-sensing transcriptional repressor</fullName>
    </submittedName>
</protein>
<proteinExistence type="predicted"/>
<dbReference type="AlphaFoldDB" id="A0A9D2G909"/>
<sequence length="107" mass="12249">MITLDEKKVCPACKHRTKERTEKERRDMLNRLSRIEGQVRGIKKMVENDVYCPDILIQVSAVNAALNSFNKVLLAEHLRSCVVDDIKAGKEEDAIDELVLVLQKLMK</sequence>
<organism evidence="1 2">
    <name type="scientific">Candidatus Mediterraneibacter stercoravium</name>
    <dbReference type="NCBI Taxonomy" id="2838685"/>
    <lineage>
        <taxon>Bacteria</taxon>
        <taxon>Bacillati</taxon>
        <taxon>Bacillota</taxon>
        <taxon>Clostridia</taxon>
        <taxon>Lachnospirales</taxon>
        <taxon>Lachnospiraceae</taxon>
        <taxon>Mediterraneibacter</taxon>
    </lineage>
</organism>
<accession>A0A9D2G909</accession>
<evidence type="ECO:0000313" key="1">
    <source>
        <dbReference type="EMBL" id="HIZ74412.1"/>
    </source>
</evidence>
<dbReference type="EMBL" id="DXAY01000099">
    <property type="protein sequence ID" value="HIZ74412.1"/>
    <property type="molecule type" value="Genomic_DNA"/>
</dbReference>
<evidence type="ECO:0000313" key="2">
    <source>
        <dbReference type="Proteomes" id="UP000824116"/>
    </source>
</evidence>
<dbReference type="PANTHER" id="PTHR33677">
    <property type="entry name" value="TRANSCRIPTIONAL REPRESSOR FRMR-RELATED"/>
    <property type="match status" value="1"/>
</dbReference>
<dbReference type="Pfam" id="PF02583">
    <property type="entry name" value="Trns_repr_metal"/>
    <property type="match status" value="1"/>
</dbReference>